<keyword evidence="3" id="KW-1185">Reference proteome</keyword>
<evidence type="ECO:0000256" key="1">
    <source>
        <dbReference type="SAM" id="MobiDB-lite"/>
    </source>
</evidence>
<dbReference type="AlphaFoldDB" id="A0AAJ0BRQ6"/>
<proteinExistence type="predicted"/>
<name>A0AAJ0BRQ6_9PEZI</name>
<reference evidence="2" key="1">
    <citation type="submission" date="2023-06" db="EMBL/GenBank/DDBJ databases">
        <title>Genome-scale phylogeny and comparative genomics of the fungal order Sordariales.</title>
        <authorList>
            <consortium name="Lawrence Berkeley National Laboratory"/>
            <person name="Hensen N."/>
            <person name="Bonometti L."/>
            <person name="Westerberg I."/>
            <person name="Brannstrom I.O."/>
            <person name="Guillou S."/>
            <person name="Cros-Aarteil S."/>
            <person name="Calhoun S."/>
            <person name="Haridas S."/>
            <person name="Kuo A."/>
            <person name="Mondo S."/>
            <person name="Pangilinan J."/>
            <person name="Riley R."/>
            <person name="Labutti K."/>
            <person name="Andreopoulos B."/>
            <person name="Lipzen A."/>
            <person name="Chen C."/>
            <person name="Yanf M."/>
            <person name="Daum C."/>
            <person name="Ng V."/>
            <person name="Clum A."/>
            <person name="Steindorff A."/>
            <person name="Ohm R."/>
            <person name="Martin F."/>
            <person name="Silar P."/>
            <person name="Natvig D."/>
            <person name="Lalanne C."/>
            <person name="Gautier V."/>
            <person name="Ament-Velasquez S.L."/>
            <person name="Kruys A."/>
            <person name="Hutchinson M.I."/>
            <person name="Powell A.J."/>
            <person name="Barry K."/>
            <person name="Miller A.N."/>
            <person name="Grigoriev I.V."/>
            <person name="Debuchy R."/>
            <person name="Gladieux P."/>
            <person name="Thoren M.H."/>
            <person name="Johannesson H."/>
        </authorList>
    </citation>
    <scope>NUCLEOTIDE SEQUENCE</scope>
    <source>
        <strain evidence="2">8032-3</strain>
    </source>
</reference>
<accession>A0AAJ0BRQ6</accession>
<protein>
    <submittedName>
        <fullName evidence="2">Uncharacterized protein</fullName>
    </submittedName>
</protein>
<evidence type="ECO:0000313" key="2">
    <source>
        <dbReference type="EMBL" id="KAK1761914.1"/>
    </source>
</evidence>
<dbReference type="EMBL" id="MU839047">
    <property type="protein sequence ID" value="KAK1761914.1"/>
    <property type="molecule type" value="Genomic_DNA"/>
</dbReference>
<sequence length="105" mass="11667">QQIAAENAERDSRIHADIGKTTREFVCNVRHAKMLDGIQSKVGANKKRPRTEDGDRAQLGDGAADVASKDRERKRFFKQIPLVKKRDGDQPEHVTSVLGNIFGVA</sequence>
<dbReference type="GeneID" id="85308260"/>
<gene>
    <name evidence="2" type="ORF">QBC33DRAFT_462532</name>
</gene>
<dbReference type="RefSeq" id="XP_060278127.1">
    <property type="nucleotide sequence ID" value="XM_060425073.1"/>
</dbReference>
<feature type="non-terminal residue" evidence="2">
    <location>
        <position position="1"/>
    </location>
</feature>
<feature type="region of interest" description="Disordered" evidence="1">
    <location>
        <begin position="40"/>
        <end position="70"/>
    </location>
</feature>
<organism evidence="2 3">
    <name type="scientific">Phialemonium atrogriseum</name>
    <dbReference type="NCBI Taxonomy" id="1093897"/>
    <lineage>
        <taxon>Eukaryota</taxon>
        <taxon>Fungi</taxon>
        <taxon>Dikarya</taxon>
        <taxon>Ascomycota</taxon>
        <taxon>Pezizomycotina</taxon>
        <taxon>Sordariomycetes</taxon>
        <taxon>Sordariomycetidae</taxon>
        <taxon>Cephalothecales</taxon>
        <taxon>Cephalothecaceae</taxon>
        <taxon>Phialemonium</taxon>
    </lineage>
</organism>
<comment type="caution">
    <text evidence="2">The sequence shown here is derived from an EMBL/GenBank/DDBJ whole genome shotgun (WGS) entry which is preliminary data.</text>
</comment>
<dbReference type="Proteomes" id="UP001244011">
    <property type="component" value="Unassembled WGS sequence"/>
</dbReference>
<evidence type="ECO:0000313" key="3">
    <source>
        <dbReference type="Proteomes" id="UP001244011"/>
    </source>
</evidence>